<protein>
    <submittedName>
        <fullName evidence="1">Type II secretion system protein GspH</fullName>
    </submittedName>
</protein>
<accession>A0ACD3SNI4</accession>
<evidence type="ECO:0000313" key="2">
    <source>
        <dbReference type="Proteomes" id="UP000004277"/>
    </source>
</evidence>
<reference evidence="1" key="1">
    <citation type="submission" date="2019-05" db="EMBL/GenBank/DDBJ databases">
        <title>Revised genome assembly of Burkholderiaceae (previously Ralstonia) sp. PBA.</title>
        <authorList>
            <person name="Gan H.M."/>
        </authorList>
    </citation>
    <scope>NUCLEOTIDE SEQUENCE</scope>
    <source>
        <strain evidence="1">PBA</strain>
    </source>
</reference>
<gene>
    <name evidence="1" type="primary">gspH</name>
    <name evidence="1" type="ORF">MW7_009940</name>
</gene>
<dbReference type="Proteomes" id="UP000004277">
    <property type="component" value="Unassembled WGS sequence"/>
</dbReference>
<name>A0ACD3SNI4_9BURK</name>
<dbReference type="EMBL" id="AKCV02000017">
    <property type="protein sequence ID" value="TMS57793.1"/>
    <property type="molecule type" value="Genomic_DNA"/>
</dbReference>
<comment type="caution">
    <text evidence="1">The sequence shown here is derived from an EMBL/GenBank/DDBJ whole genome shotgun (WGS) entry which is preliminary data.</text>
</comment>
<organism evidence="1 2">
    <name type="scientific">Imbroritus primus</name>
    <dbReference type="NCBI Taxonomy" id="3058603"/>
    <lineage>
        <taxon>Bacteria</taxon>
        <taxon>Pseudomonadati</taxon>
        <taxon>Pseudomonadota</taxon>
        <taxon>Betaproteobacteria</taxon>
        <taxon>Burkholderiales</taxon>
        <taxon>Burkholderiaceae</taxon>
        <taxon>Imbroritus</taxon>
    </lineage>
</organism>
<proteinExistence type="predicted"/>
<evidence type="ECO:0000313" key="1">
    <source>
        <dbReference type="EMBL" id="TMS57793.1"/>
    </source>
</evidence>
<keyword evidence="2" id="KW-1185">Reference proteome</keyword>
<sequence>MPALLSCGTVPQTDGRPAGSRRPWASGWASSPRHVLPHCRGIHWFRPRGIGVSTRRGTRASTGFTLIELLVVLVIAGAALALVVVQATPNEQSRLRDDADKIAHLFALADEEAQLRAQPLAWEGDVRGWRFQTQRGNEPPVLQQDVLAPGAWARPLDAVRLTRGTTAVPPRLLFGEETISQPFRLTLVRAGLSTTVVGDGAGTYRTETP</sequence>